<dbReference type="EMBL" id="MWDB01000007">
    <property type="protein sequence ID" value="OQB41986.1"/>
    <property type="molecule type" value="Genomic_DNA"/>
</dbReference>
<dbReference type="AlphaFoldDB" id="A0A1V5ZPJ6"/>
<organism evidence="1">
    <name type="scientific">candidate division CPR1 bacterium ADurb.Bin160</name>
    <dbReference type="NCBI Taxonomy" id="1852826"/>
    <lineage>
        <taxon>Bacteria</taxon>
        <taxon>candidate division CPR1</taxon>
    </lineage>
</organism>
<comment type="caution">
    <text evidence="1">The sequence shown here is derived from an EMBL/GenBank/DDBJ whole genome shotgun (WGS) entry which is preliminary data.</text>
</comment>
<gene>
    <name evidence="1" type="ORF">BWY04_00472</name>
</gene>
<dbReference type="Proteomes" id="UP000485621">
    <property type="component" value="Unassembled WGS sequence"/>
</dbReference>
<protein>
    <submittedName>
        <fullName evidence="1">Uncharacterized protein</fullName>
    </submittedName>
</protein>
<evidence type="ECO:0000313" key="1">
    <source>
        <dbReference type="EMBL" id="OQB41986.1"/>
    </source>
</evidence>
<reference evidence="1" key="1">
    <citation type="submission" date="2017-02" db="EMBL/GenBank/DDBJ databases">
        <title>Delving into the versatile metabolic prowess of the omnipresent phylum Bacteroidetes.</title>
        <authorList>
            <person name="Nobu M.K."/>
            <person name="Mei R."/>
            <person name="Narihiro T."/>
            <person name="Kuroda K."/>
            <person name="Liu W.-T."/>
        </authorList>
    </citation>
    <scope>NUCLEOTIDE SEQUENCE</scope>
    <source>
        <strain evidence="1">ADurb.Bin160</strain>
    </source>
</reference>
<proteinExistence type="predicted"/>
<sequence>MDAASKAPFTPDLPLAAWMAEAYMLPRLTDVTSAIGLCDADIEIGFPLRILEATYPDPFAFRLHIYLSTKNPGCSTPPSMKARCKAYPAALAAAVFAKNEAPLISTTFTDNPLLPVPIL</sequence>
<name>A0A1V5ZPJ6_9BACT</name>
<accession>A0A1V5ZPJ6</accession>